<dbReference type="Pfam" id="PF00630">
    <property type="entry name" value="Filamin"/>
    <property type="match status" value="1"/>
</dbReference>
<dbReference type="PANTHER" id="PTHR38537:SF8">
    <property type="entry name" value="FILAMIN-A"/>
    <property type="match status" value="1"/>
</dbReference>
<organism evidence="5 6">
    <name type="scientific">Exaiptasia diaphana</name>
    <name type="common">Tropical sea anemone</name>
    <name type="synonym">Aiptasia pulchella</name>
    <dbReference type="NCBI Taxonomy" id="2652724"/>
    <lineage>
        <taxon>Eukaryota</taxon>
        <taxon>Metazoa</taxon>
        <taxon>Cnidaria</taxon>
        <taxon>Anthozoa</taxon>
        <taxon>Hexacorallia</taxon>
        <taxon>Actiniaria</taxon>
        <taxon>Aiptasiidae</taxon>
        <taxon>Exaiptasia</taxon>
    </lineage>
</organism>
<dbReference type="OrthoDB" id="5334309at2759"/>
<evidence type="ECO:0000256" key="2">
    <source>
        <dbReference type="ARBA" id="ARBA00022737"/>
    </source>
</evidence>
<dbReference type="EnsemblMetazoa" id="XM_021043534.2">
    <property type="protein sequence ID" value="XP_020899193.1"/>
    <property type="gene ID" value="LOC110237911"/>
</dbReference>
<dbReference type="RefSeq" id="XP_020899194.1">
    <property type="nucleotide sequence ID" value="XM_021043535.2"/>
</dbReference>
<dbReference type="InterPro" id="IPR001298">
    <property type="entry name" value="Filamin/ABP280_rpt"/>
</dbReference>
<comment type="similarity">
    <text evidence="1">Belongs to the filamin family.</text>
</comment>
<evidence type="ECO:0000256" key="1">
    <source>
        <dbReference type="ARBA" id="ARBA00009238"/>
    </source>
</evidence>
<feature type="region of interest" description="Disordered" evidence="4">
    <location>
        <begin position="122"/>
        <end position="146"/>
    </location>
</feature>
<dbReference type="InterPro" id="IPR013783">
    <property type="entry name" value="Ig-like_fold"/>
</dbReference>
<dbReference type="PROSITE" id="PS50194">
    <property type="entry name" value="FILAMIN_REPEAT"/>
    <property type="match status" value="1"/>
</dbReference>
<proteinExistence type="inferred from homology"/>
<dbReference type="SMART" id="SM00557">
    <property type="entry name" value="IG_FLMN"/>
    <property type="match status" value="1"/>
</dbReference>
<dbReference type="RefSeq" id="XP_020899195.1">
    <property type="nucleotide sequence ID" value="XM_021043536.2"/>
</dbReference>
<dbReference type="EnsemblMetazoa" id="XM_021043536.2">
    <property type="protein sequence ID" value="XP_020899195.1"/>
    <property type="gene ID" value="LOC110237911"/>
</dbReference>
<dbReference type="Gene3D" id="2.60.40.10">
    <property type="entry name" value="Immunoglobulins"/>
    <property type="match status" value="1"/>
</dbReference>
<dbReference type="KEGG" id="epa:110237911"/>
<protein>
    <submittedName>
        <fullName evidence="5">Uncharacterized protein</fullName>
    </submittedName>
</protein>
<name>A0A913X5C9_EXADI</name>
<evidence type="ECO:0000256" key="3">
    <source>
        <dbReference type="PROSITE-ProRule" id="PRU00087"/>
    </source>
</evidence>
<dbReference type="InterPro" id="IPR014756">
    <property type="entry name" value="Ig_E-set"/>
</dbReference>
<dbReference type="OMA" id="KEVGEYH"/>
<dbReference type="RefSeq" id="XP_020899196.1">
    <property type="nucleotide sequence ID" value="XM_021043537.1"/>
</dbReference>
<dbReference type="GO" id="GO:0030036">
    <property type="term" value="P:actin cytoskeleton organization"/>
    <property type="evidence" value="ECO:0007669"/>
    <property type="project" value="InterPro"/>
</dbReference>
<reference evidence="5" key="1">
    <citation type="submission" date="2022-11" db="UniProtKB">
        <authorList>
            <consortium name="EnsemblMetazoa"/>
        </authorList>
    </citation>
    <scope>IDENTIFICATION</scope>
</reference>
<evidence type="ECO:0000313" key="5">
    <source>
        <dbReference type="EnsemblMetazoa" id="XP_020899196.1"/>
    </source>
</evidence>
<accession>A0A913X5C9</accession>
<feature type="compositionally biased region" description="Acidic residues" evidence="4">
    <location>
        <begin position="125"/>
        <end position="136"/>
    </location>
</feature>
<feature type="repeat" description="Filamin" evidence="3">
    <location>
        <begin position="18"/>
        <end position="120"/>
    </location>
</feature>
<dbReference type="SUPFAM" id="SSF81296">
    <property type="entry name" value="E set domains"/>
    <property type="match status" value="1"/>
</dbReference>
<keyword evidence="2" id="KW-0677">Repeat</keyword>
<dbReference type="GO" id="GO:0051015">
    <property type="term" value="F:actin filament binding"/>
    <property type="evidence" value="ECO:0007669"/>
    <property type="project" value="InterPro"/>
</dbReference>
<dbReference type="Proteomes" id="UP000887567">
    <property type="component" value="Unplaced"/>
</dbReference>
<dbReference type="RefSeq" id="XP_020899193.1">
    <property type="nucleotide sequence ID" value="XM_021043534.2"/>
</dbReference>
<dbReference type="InterPro" id="IPR017868">
    <property type="entry name" value="Filamin/ABP280_repeat-like"/>
</dbReference>
<dbReference type="GeneID" id="110237911"/>
<keyword evidence="6" id="KW-1185">Reference proteome</keyword>
<evidence type="ECO:0000313" key="6">
    <source>
        <dbReference type="Proteomes" id="UP000887567"/>
    </source>
</evidence>
<dbReference type="PANTHER" id="PTHR38537">
    <property type="entry name" value="JITTERBUG, ISOFORM N"/>
    <property type="match status" value="1"/>
</dbReference>
<dbReference type="AlphaFoldDB" id="A0A913X5C9"/>
<evidence type="ECO:0000256" key="4">
    <source>
        <dbReference type="SAM" id="MobiDB-lite"/>
    </source>
</evidence>
<feature type="compositionally biased region" description="Basic and acidic residues" evidence="4">
    <location>
        <begin position="137"/>
        <end position="146"/>
    </location>
</feature>
<dbReference type="InterPro" id="IPR044801">
    <property type="entry name" value="Filamin"/>
</dbReference>
<sequence length="146" mass="16064">MSCKFMKIQCLGINAGGRKKNEPSACTVSGDGLEAAIAGKPAKFLVRTKTPDLVGLDVDIARIITDSTSDISADSIPLEFECVEENLHSVTYQPRKEGEYLLAIKWKGCHVTGSPYTVKVAENTDLSDDDHEEEEDIWKKMDDAEQ</sequence>
<dbReference type="EnsemblMetazoa" id="XM_021043535.2">
    <property type="protein sequence ID" value="XP_020899194.1"/>
    <property type="gene ID" value="LOC110237911"/>
</dbReference>
<dbReference type="EnsemblMetazoa" id="XM_021043537.1">
    <property type="protein sequence ID" value="XP_020899196.1"/>
    <property type="gene ID" value="LOC110237911"/>
</dbReference>